<name>I7A2C1_MELRP</name>
<dbReference type="KEGG" id="mro:MROS_0830"/>
<protein>
    <submittedName>
        <fullName evidence="5">Extracellular solute-binding protein family 1</fullName>
    </submittedName>
</protein>
<dbReference type="OrthoDB" id="9770625at2"/>
<dbReference type="HOGENOM" id="CLU_031285_9_1_10"/>
<dbReference type="PANTHER" id="PTHR30061">
    <property type="entry name" value="MALTOSE-BINDING PERIPLASMIC PROTEIN"/>
    <property type="match status" value="1"/>
</dbReference>
<accession>I7A2C1</accession>
<dbReference type="GO" id="GO:0015768">
    <property type="term" value="P:maltose transport"/>
    <property type="evidence" value="ECO:0007669"/>
    <property type="project" value="TreeGrafter"/>
</dbReference>
<dbReference type="eggNOG" id="COG1653">
    <property type="taxonomic scope" value="Bacteria"/>
</dbReference>
<organism evidence="5 6">
    <name type="scientific">Melioribacter roseus (strain DSM 23840 / JCM 17771 / VKM B-2668 / P3M-2)</name>
    <dbReference type="NCBI Taxonomy" id="1191523"/>
    <lineage>
        <taxon>Bacteria</taxon>
        <taxon>Pseudomonadati</taxon>
        <taxon>Ignavibacteriota</taxon>
        <taxon>Ignavibacteria</taxon>
        <taxon>Ignavibacteriales</taxon>
        <taxon>Melioribacteraceae</taxon>
        <taxon>Melioribacter</taxon>
    </lineage>
</organism>
<evidence type="ECO:0000313" key="6">
    <source>
        <dbReference type="Proteomes" id="UP000009011"/>
    </source>
</evidence>
<dbReference type="InterPro" id="IPR006059">
    <property type="entry name" value="SBP"/>
</dbReference>
<proteinExistence type="inferred from homology"/>
<keyword evidence="4" id="KW-1133">Transmembrane helix</keyword>
<dbReference type="Gene3D" id="3.40.190.10">
    <property type="entry name" value="Periplasmic binding protein-like II"/>
    <property type="match status" value="2"/>
</dbReference>
<dbReference type="GO" id="GO:0055052">
    <property type="term" value="C:ATP-binding cassette (ABC) transporter complex, substrate-binding subunit-containing"/>
    <property type="evidence" value="ECO:0007669"/>
    <property type="project" value="TreeGrafter"/>
</dbReference>
<sequence>MKQKNRYLTTFYFSITAITFFAVSVFIFTTLFGDLLVTDNKEPVKIYFADNISPSHKSAIEKFNRLYKGEIEVVPVDLPFEKFTTNERKELLIRYLRGKSERLDIFSVDQIWVPRFAKFATPLGEYFTSIEREEIVPEALQSCYYNGQFISVPLFFDIGVMYYRKDKLKKLPDYPEIKKKLDSSITWNDFIALGEKISQNGAPYYLFAGDAYEGLMCSFMELIASQNGSLLENGRIKIHTIESRRALTLLRDLIYKYKLTPPEVANFTENESYAYYVRNDGFFLRSWPGFVTWYRNNIDTAKDTLLFGRAPIPRFNGGKSRSTIGGWYLMLSIYSEKKKEAAKFIKFLLNNDVQKEFYYSGYLPVTESVYSDSSFVKKNPDVRFYYSLLKNAVRRPFVEKYTRYSDVISYHINRALKNKISVDEALDEIDKIINSEIETGF</sequence>
<evidence type="ECO:0000313" key="5">
    <source>
        <dbReference type="EMBL" id="AFN74071.1"/>
    </source>
</evidence>
<dbReference type="STRING" id="1191523.MROS_0830"/>
<keyword evidence="4" id="KW-0472">Membrane</keyword>
<keyword evidence="2" id="KW-0813">Transport</keyword>
<keyword evidence="4" id="KW-0812">Transmembrane</keyword>
<keyword evidence="3" id="KW-0732">Signal</keyword>
<evidence type="ECO:0000256" key="1">
    <source>
        <dbReference type="ARBA" id="ARBA00008520"/>
    </source>
</evidence>
<evidence type="ECO:0000256" key="4">
    <source>
        <dbReference type="SAM" id="Phobius"/>
    </source>
</evidence>
<dbReference type="SUPFAM" id="SSF53850">
    <property type="entry name" value="Periplasmic binding protein-like II"/>
    <property type="match status" value="1"/>
</dbReference>
<evidence type="ECO:0000256" key="3">
    <source>
        <dbReference type="ARBA" id="ARBA00022729"/>
    </source>
</evidence>
<evidence type="ECO:0000256" key="2">
    <source>
        <dbReference type="ARBA" id="ARBA00022448"/>
    </source>
</evidence>
<dbReference type="Pfam" id="PF01547">
    <property type="entry name" value="SBP_bac_1"/>
    <property type="match status" value="1"/>
</dbReference>
<comment type="similarity">
    <text evidence="1">Belongs to the bacterial solute-binding protein 1 family.</text>
</comment>
<keyword evidence="6" id="KW-1185">Reference proteome</keyword>
<dbReference type="AlphaFoldDB" id="I7A2C1"/>
<dbReference type="GO" id="GO:1901982">
    <property type="term" value="F:maltose binding"/>
    <property type="evidence" value="ECO:0007669"/>
    <property type="project" value="TreeGrafter"/>
</dbReference>
<dbReference type="GO" id="GO:0042956">
    <property type="term" value="P:maltodextrin transmembrane transport"/>
    <property type="evidence" value="ECO:0007669"/>
    <property type="project" value="TreeGrafter"/>
</dbReference>
<dbReference type="Proteomes" id="UP000009011">
    <property type="component" value="Chromosome"/>
</dbReference>
<dbReference type="PANTHER" id="PTHR30061:SF50">
    <property type="entry name" value="MALTOSE_MALTODEXTRIN-BINDING PERIPLASMIC PROTEIN"/>
    <property type="match status" value="1"/>
</dbReference>
<gene>
    <name evidence="5" type="ordered locus">MROS_0830</name>
</gene>
<dbReference type="RefSeq" id="WP_014855507.1">
    <property type="nucleotide sequence ID" value="NC_018178.1"/>
</dbReference>
<feature type="transmembrane region" description="Helical" evidence="4">
    <location>
        <begin position="12"/>
        <end position="33"/>
    </location>
</feature>
<dbReference type="EMBL" id="CP003557">
    <property type="protein sequence ID" value="AFN74071.1"/>
    <property type="molecule type" value="Genomic_DNA"/>
</dbReference>
<reference evidence="5 6" key="1">
    <citation type="journal article" date="2013" name="PLoS ONE">
        <title>Genomic analysis of Melioribacter roseus, facultatively anaerobic organotrophic bacterium representing a novel deep lineage within Bacteriodetes/Chlorobi group.</title>
        <authorList>
            <person name="Kadnikov V.V."/>
            <person name="Mardanov A.V."/>
            <person name="Podosokorskaya O.A."/>
            <person name="Gavrilov S.N."/>
            <person name="Kublanov I.V."/>
            <person name="Beletsky A.V."/>
            <person name="Bonch-Osmolovskaya E.A."/>
            <person name="Ravin N.V."/>
        </authorList>
    </citation>
    <scope>NUCLEOTIDE SEQUENCE [LARGE SCALE GENOMIC DNA]</scope>
    <source>
        <strain evidence="6">JCM 17771 / P3M-2</strain>
    </source>
</reference>